<dbReference type="EMBL" id="JASGBH010000011">
    <property type="protein sequence ID" value="MDI9234953.1"/>
    <property type="molecule type" value="Genomic_DNA"/>
</dbReference>
<keyword evidence="1" id="KW-0812">Transmembrane</keyword>
<dbReference type="InterPro" id="IPR036249">
    <property type="entry name" value="Thioredoxin-like_sf"/>
</dbReference>
<dbReference type="Gene3D" id="3.40.30.10">
    <property type="entry name" value="Glutaredoxin"/>
    <property type="match status" value="1"/>
</dbReference>
<reference evidence="2" key="1">
    <citation type="submission" date="2023-05" db="EMBL/GenBank/DDBJ databases">
        <title>Limnohabitans sp. strain HM2-2 Genome sequencing and assembly.</title>
        <authorList>
            <person name="Jung Y."/>
        </authorList>
    </citation>
    <scope>NUCLEOTIDE SEQUENCE</scope>
    <source>
        <strain evidence="2">HM2-2</strain>
    </source>
</reference>
<gene>
    <name evidence="2" type="ORF">QLQ16_14030</name>
</gene>
<comment type="caution">
    <text evidence="2">The sequence shown here is derived from an EMBL/GenBank/DDBJ whole genome shotgun (WGS) entry which is preliminary data.</text>
</comment>
<keyword evidence="1" id="KW-1133">Transmembrane helix</keyword>
<sequence length="237" mass="26319">MSGFKLSKHAEKNDLTDAPLGMTVHDLPQPGEVAQADEQRTNTGRWKMLALLLVCAAPVIASYFTYYVVRPEARRHYGELVTPQVDLPASTALNLQGQPVDLKSLKGQWLLVAVGSGDCQDACKENLYFQRQLREIMGKGKDRMDRVWVLTDQAPVDAALLPALHQAHVLRVDPQVIQAWLSPAAGQAVQDHLYVIDPMGHFMMRFPAHMNVEGASKAKKDLDRLLRASASWDEAGR</sequence>
<evidence type="ECO:0000256" key="1">
    <source>
        <dbReference type="SAM" id="Phobius"/>
    </source>
</evidence>
<accession>A0ABT6X9Z1</accession>
<feature type="transmembrane region" description="Helical" evidence="1">
    <location>
        <begin position="49"/>
        <end position="69"/>
    </location>
</feature>
<name>A0ABT6X9Z1_9BURK</name>
<keyword evidence="3" id="KW-1185">Reference proteome</keyword>
<dbReference type="RefSeq" id="WP_283225293.1">
    <property type="nucleotide sequence ID" value="NZ_JASGBH010000011.1"/>
</dbReference>
<keyword evidence="1" id="KW-0472">Membrane</keyword>
<dbReference type="Proteomes" id="UP001431902">
    <property type="component" value="Unassembled WGS sequence"/>
</dbReference>
<evidence type="ECO:0000313" key="3">
    <source>
        <dbReference type="Proteomes" id="UP001431902"/>
    </source>
</evidence>
<proteinExistence type="predicted"/>
<protein>
    <recommendedName>
        <fullName evidence="4">Cytochrome C oxidase subunit I</fullName>
    </recommendedName>
</protein>
<organism evidence="2 3">
    <name type="scientific">Limnohabitans lacus</name>
    <dbReference type="NCBI Taxonomy" id="3045173"/>
    <lineage>
        <taxon>Bacteria</taxon>
        <taxon>Pseudomonadati</taxon>
        <taxon>Pseudomonadota</taxon>
        <taxon>Betaproteobacteria</taxon>
        <taxon>Burkholderiales</taxon>
        <taxon>Comamonadaceae</taxon>
        <taxon>Limnohabitans</taxon>
    </lineage>
</organism>
<dbReference type="SUPFAM" id="SSF52833">
    <property type="entry name" value="Thioredoxin-like"/>
    <property type="match status" value="1"/>
</dbReference>
<evidence type="ECO:0000313" key="2">
    <source>
        <dbReference type="EMBL" id="MDI9234953.1"/>
    </source>
</evidence>
<evidence type="ECO:0008006" key="4">
    <source>
        <dbReference type="Google" id="ProtNLM"/>
    </source>
</evidence>